<dbReference type="Gene3D" id="3.40.1350.10">
    <property type="match status" value="1"/>
</dbReference>
<evidence type="ECO:0000313" key="3">
    <source>
        <dbReference type="EMBL" id="TLX42124.1"/>
    </source>
</evidence>
<dbReference type="GeneID" id="95774725"/>
<evidence type="ECO:0000256" key="1">
    <source>
        <dbReference type="ARBA" id="ARBA00006738"/>
    </source>
</evidence>
<dbReference type="PANTHER" id="PTHR34039">
    <property type="entry name" value="UPF0102 PROTEIN YRAN"/>
    <property type="match status" value="1"/>
</dbReference>
<dbReference type="InterPro" id="IPR011335">
    <property type="entry name" value="Restrct_endonuc-II-like"/>
</dbReference>
<protein>
    <recommendedName>
        <fullName evidence="2">UPF0102 protein FBQ73_14820</fullName>
    </recommendedName>
</protein>
<dbReference type="InterPro" id="IPR003509">
    <property type="entry name" value="UPF0102_YraN-like"/>
</dbReference>
<comment type="caution">
    <text evidence="3">The sequence shown here is derived from an EMBL/GenBank/DDBJ whole genome shotgun (WGS) entry which is preliminary data.</text>
</comment>
<name>A0A6C1KFY7_XANAU</name>
<dbReference type="NCBIfam" id="NF009151">
    <property type="entry name" value="PRK12497.1-5"/>
    <property type="match status" value="1"/>
</dbReference>
<gene>
    <name evidence="3" type="ORF">FBQ73_14820</name>
</gene>
<dbReference type="RefSeq" id="WP_138400266.1">
    <property type="nucleotide sequence ID" value="NZ_JBAFVI010000003.1"/>
</dbReference>
<organism evidence="3 4">
    <name type="scientific">Xanthobacter autotrophicus</name>
    <dbReference type="NCBI Taxonomy" id="280"/>
    <lineage>
        <taxon>Bacteria</taxon>
        <taxon>Pseudomonadati</taxon>
        <taxon>Pseudomonadota</taxon>
        <taxon>Alphaproteobacteria</taxon>
        <taxon>Hyphomicrobiales</taxon>
        <taxon>Xanthobacteraceae</taxon>
        <taxon>Xanthobacter</taxon>
    </lineage>
</organism>
<dbReference type="InterPro" id="IPR011856">
    <property type="entry name" value="tRNA_endonuc-like_dom_sf"/>
</dbReference>
<sequence length="127" mass="13658">MTDVPAATRRRRAAHARGLAAEDRAATLLGAHGFEILARRVRTKAGEIDLIARQGDLLVFCEVKLRAALSDAAFSLLPRQRRRIAAAAEAFLADHPELAGLNMRFDAVLLASSGAAEHLPGAFEAEF</sequence>
<dbReference type="PANTHER" id="PTHR34039:SF1">
    <property type="entry name" value="UPF0102 PROTEIN YRAN"/>
    <property type="match status" value="1"/>
</dbReference>
<dbReference type="GO" id="GO:0003676">
    <property type="term" value="F:nucleic acid binding"/>
    <property type="evidence" value="ECO:0007669"/>
    <property type="project" value="InterPro"/>
</dbReference>
<dbReference type="HAMAP" id="MF_00048">
    <property type="entry name" value="UPF0102"/>
    <property type="match status" value="1"/>
</dbReference>
<evidence type="ECO:0000313" key="4">
    <source>
        <dbReference type="Proteomes" id="UP000305131"/>
    </source>
</evidence>
<dbReference type="SUPFAM" id="SSF52980">
    <property type="entry name" value="Restriction endonuclease-like"/>
    <property type="match status" value="1"/>
</dbReference>
<comment type="similarity">
    <text evidence="1 2">Belongs to the UPF0102 family.</text>
</comment>
<evidence type="ECO:0000256" key="2">
    <source>
        <dbReference type="HAMAP-Rule" id="MF_00048"/>
    </source>
</evidence>
<proteinExistence type="inferred from homology"/>
<dbReference type="AlphaFoldDB" id="A0A6C1KFY7"/>
<dbReference type="EMBL" id="VAUP01000031">
    <property type="protein sequence ID" value="TLX42124.1"/>
    <property type="molecule type" value="Genomic_DNA"/>
</dbReference>
<reference evidence="3 4" key="1">
    <citation type="submission" date="2019-05" db="EMBL/GenBank/DDBJ databases">
        <authorList>
            <person name="Zhou X."/>
        </authorList>
    </citation>
    <scope>NUCLEOTIDE SEQUENCE [LARGE SCALE GENOMIC DNA]</scope>
    <source>
        <strain evidence="3 4">DSM 432</strain>
    </source>
</reference>
<accession>A0A6C1KFY7</accession>
<dbReference type="Proteomes" id="UP000305131">
    <property type="component" value="Unassembled WGS sequence"/>
</dbReference>
<dbReference type="OrthoDB" id="9812968at2"/>
<dbReference type="Pfam" id="PF02021">
    <property type="entry name" value="UPF0102"/>
    <property type="match status" value="1"/>
</dbReference>